<comment type="caution">
    <text evidence="1">The sequence shown here is derived from an EMBL/GenBank/DDBJ whole genome shotgun (WGS) entry which is preliminary data.</text>
</comment>
<accession>A0ABW3IGE6</accession>
<name>A0ABW3IGE6_9FLAO</name>
<organism evidence="1 2">
    <name type="scientific">Salinimicrobium gaetbulicola</name>
    <dbReference type="NCBI Taxonomy" id="999702"/>
    <lineage>
        <taxon>Bacteria</taxon>
        <taxon>Pseudomonadati</taxon>
        <taxon>Bacteroidota</taxon>
        <taxon>Flavobacteriia</taxon>
        <taxon>Flavobacteriales</taxon>
        <taxon>Flavobacteriaceae</taxon>
        <taxon>Salinimicrobium</taxon>
    </lineage>
</organism>
<dbReference type="RefSeq" id="WP_380738423.1">
    <property type="nucleotide sequence ID" value="NZ_JBHTJP010000032.1"/>
</dbReference>
<reference evidence="2" key="1">
    <citation type="journal article" date="2019" name="Int. J. Syst. Evol. Microbiol.">
        <title>The Global Catalogue of Microorganisms (GCM) 10K type strain sequencing project: providing services to taxonomists for standard genome sequencing and annotation.</title>
        <authorList>
            <consortium name="The Broad Institute Genomics Platform"/>
            <consortium name="The Broad Institute Genome Sequencing Center for Infectious Disease"/>
            <person name="Wu L."/>
            <person name="Ma J."/>
        </authorList>
    </citation>
    <scope>NUCLEOTIDE SEQUENCE [LARGE SCALE GENOMIC DNA]</scope>
    <source>
        <strain evidence="2">CCUG 60898</strain>
    </source>
</reference>
<dbReference type="EMBL" id="JBHTJP010000032">
    <property type="protein sequence ID" value="MFD0976783.1"/>
    <property type="molecule type" value="Genomic_DNA"/>
</dbReference>
<gene>
    <name evidence="1" type="ORF">ACFQ1G_08275</name>
</gene>
<keyword evidence="2" id="KW-1185">Reference proteome</keyword>
<evidence type="ECO:0000313" key="1">
    <source>
        <dbReference type="EMBL" id="MFD0976783.1"/>
    </source>
</evidence>
<dbReference type="Proteomes" id="UP001597100">
    <property type="component" value="Unassembled WGS sequence"/>
</dbReference>
<protein>
    <submittedName>
        <fullName evidence="1">Uncharacterized protein</fullName>
    </submittedName>
</protein>
<evidence type="ECO:0000313" key="2">
    <source>
        <dbReference type="Proteomes" id="UP001597100"/>
    </source>
</evidence>
<proteinExistence type="predicted"/>
<sequence length="74" mass="8123">MKNYQCKKCATHITNSSTPKVFGCPSGGHHQWTDLGEVGTTNYQCKKCALLVKSKSTPKAFGCPSGNHHQWSKL</sequence>